<keyword evidence="13" id="KW-1185">Reference proteome</keyword>
<evidence type="ECO:0000256" key="6">
    <source>
        <dbReference type="ARBA" id="ARBA00023163"/>
    </source>
</evidence>
<name>G0WBB0_NAUDC</name>
<dbReference type="PANTHER" id="PTHR13152:SF0">
    <property type="entry name" value="GENERAL TRANSCRIPTION FACTOR IIH SUBUNIT 4"/>
    <property type="match status" value="1"/>
</dbReference>
<dbReference type="PANTHER" id="PTHR13152">
    <property type="entry name" value="TFIIH, POLYPEPTIDE 4"/>
    <property type="match status" value="1"/>
</dbReference>
<comment type="similarity">
    <text evidence="3 9">Belongs to the TFB2 family.</text>
</comment>
<comment type="function">
    <text evidence="9">Component of the general transcription and DNA repair factor IIH (TFIIH) core complex which is involved in general and transcription-coupled nucleotide excision repair (NER) of damaged DNA.</text>
</comment>
<keyword evidence="4 9" id="KW-0227">DNA damage</keyword>
<proteinExistence type="inferred from homology"/>
<dbReference type="GeneID" id="11498920"/>
<evidence type="ECO:0000256" key="3">
    <source>
        <dbReference type="ARBA" id="ARBA00007132"/>
    </source>
</evidence>
<comment type="function">
    <text evidence="1">Component of the general transcription and DNA repair factor IIH (TFIIH) core complex, which is involved in general and transcription-coupled nucleotide excision repair (NER) of damaged DNA and, when complexed to TFIIK, in RNA transcription by RNA polymerase II. In NER, TFIIH acts by opening DNA around the lesion to allow the excision of the damaged oligonucleotide and its replacement by a new DNA fragment. In transcription, TFIIH has an essential role in transcription initiation. When the pre-initiation complex (PIC) has been established, TFIIH is required for promoter opening and promoter escape. Phosphorylation of the C-terminal tail (CTD) of the largest subunit of RNA polymerase II by the kinase module TFIIK controls the initiation of transcription.</text>
</comment>
<evidence type="ECO:0000256" key="5">
    <source>
        <dbReference type="ARBA" id="ARBA00023015"/>
    </source>
</evidence>
<dbReference type="GO" id="GO:0000112">
    <property type="term" value="C:nucleotide-excision repair factor 3 complex"/>
    <property type="evidence" value="ECO:0007669"/>
    <property type="project" value="EnsemblFungi"/>
</dbReference>
<sequence>MTENVLKISVTQYLEEIPQQVQSRLYESPATCLAIYRLLPQLSKFFVMSMVFNNNEVSLRDLDRWVKPDAKLQFQDAIKSMKSLHLIIPSKGNGGPLMIILNPTFRESFKNALTGGQINNSFGIISDEDENGVVTSTLLNEYSANKWETILHFMVGTPMSSIPSGSVLNLLKHTKLMEEVENTGEFKITNEGFQFLLQELNSQLWTLLLQYLKLSETLNMDPVDVLNFIFMLGALEVGKGYSIDGLSETQKIMLKDMRDYGLVFQKVSNSKTFYPTNLALMLTSDTKSIVRTASGAIESVLNENRSGSNANENGYEPGTKKKNENTIMGTIDQVGMKNQDVPDGSLIVETNFKLYSYSNSPLQIAILSLFVHLKFRFVNMVTGQITRESIRRALINGITAEQIIAYLETHAHPQMRRLAEEKLEKKLELDANCKDSLQILPPTVVDQIRLWQLELDRVIAYEGSLYSDFENNTEYTTLYKYAQDIGVLLWKDDKKRKFFVSKEGNSQVLDYAKRKLKKKQEP</sequence>
<evidence type="ECO:0000256" key="4">
    <source>
        <dbReference type="ARBA" id="ARBA00022763"/>
    </source>
</evidence>
<dbReference type="GO" id="GO:0016251">
    <property type="term" value="F:RNA polymerase II general transcription initiation factor activity"/>
    <property type="evidence" value="ECO:0007669"/>
    <property type="project" value="EnsemblFungi"/>
</dbReference>
<dbReference type="InterPro" id="IPR004598">
    <property type="entry name" value="TFIIH_p52/Tfb2"/>
</dbReference>
<dbReference type="Pfam" id="PF03849">
    <property type="entry name" value="Tfb2"/>
    <property type="match status" value="1"/>
</dbReference>
<dbReference type="EMBL" id="HE580271">
    <property type="protein sequence ID" value="CCD25030.1"/>
    <property type="molecule type" value="Genomic_DNA"/>
</dbReference>
<dbReference type="RefSeq" id="XP_003670273.1">
    <property type="nucleotide sequence ID" value="XM_003670225.1"/>
</dbReference>
<dbReference type="HOGENOM" id="CLU_027280_4_0_1"/>
<evidence type="ECO:0000256" key="2">
    <source>
        <dbReference type="ARBA" id="ARBA00004123"/>
    </source>
</evidence>
<reference evidence="12 13" key="1">
    <citation type="journal article" date="2011" name="Proc. Natl. Acad. Sci. U.S.A.">
        <title>Evolutionary erosion of yeast sex chromosomes by mating-type switching accidents.</title>
        <authorList>
            <person name="Gordon J.L."/>
            <person name="Armisen D."/>
            <person name="Proux-Wera E."/>
            <person name="Oheigeartaigh S.S."/>
            <person name="Byrne K.P."/>
            <person name="Wolfe K.H."/>
        </authorList>
    </citation>
    <scope>NUCLEOTIDE SEQUENCE [LARGE SCALE GENOMIC DNA]</scope>
    <source>
        <strain evidence="13">ATCC 10597 / BCRC 20456 / CBS 421 / NBRC 0211 / NRRL Y-12639</strain>
    </source>
</reference>
<dbReference type="FunFam" id="3.30.70.2610:FF:000001">
    <property type="entry name" value="General transcription factor IIH subunit 4"/>
    <property type="match status" value="1"/>
</dbReference>
<evidence type="ECO:0000313" key="13">
    <source>
        <dbReference type="Proteomes" id="UP000000689"/>
    </source>
</evidence>
<keyword evidence="5 9" id="KW-0805">Transcription regulation</keyword>
<organism evidence="12 13">
    <name type="scientific">Naumovozyma dairenensis (strain ATCC 10597 / BCRC 20456 / CBS 421 / NBRC 0211 / NRRL Y-12639)</name>
    <name type="common">Saccharomyces dairenensis</name>
    <dbReference type="NCBI Taxonomy" id="1071378"/>
    <lineage>
        <taxon>Eukaryota</taxon>
        <taxon>Fungi</taxon>
        <taxon>Dikarya</taxon>
        <taxon>Ascomycota</taxon>
        <taxon>Saccharomycotina</taxon>
        <taxon>Saccharomycetes</taxon>
        <taxon>Saccharomycetales</taxon>
        <taxon>Saccharomycetaceae</taxon>
        <taxon>Naumovozyma</taxon>
    </lineage>
</organism>
<evidence type="ECO:0000256" key="10">
    <source>
        <dbReference type="SAM" id="MobiDB-lite"/>
    </source>
</evidence>
<dbReference type="GO" id="GO:0006367">
    <property type="term" value="P:transcription initiation at RNA polymerase II promoter"/>
    <property type="evidence" value="ECO:0007669"/>
    <property type="project" value="EnsemblFungi"/>
</dbReference>
<dbReference type="GO" id="GO:0000439">
    <property type="term" value="C:transcription factor TFIIH core complex"/>
    <property type="evidence" value="ECO:0007669"/>
    <property type="project" value="EnsemblFungi"/>
</dbReference>
<keyword evidence="8 9" id="KW-0539">Nucleus</keyword>
<dbReference type="OrthoDB" id="364513at2759"/>
<evidence type="ECO:0000259" key="11">
    <source>
        <dbReference type="Pfam" id="PF18307"/>
    </source>
</evidence>
<dbReference type="GO" id="GO:0003690">
    <property type="term" value="F:double-stranded DNA binding"/>
    <property type="evidence" value="ECO:0007669"/>
    <property type="project" value="EnsemblFungi"/>
</dbReference>
<dbReference type="GO" id="GO:0006289">
    <property type="term" value="P:nucleotide-excision repair"/>
    <property type="evidence" value="ECO:0007669"/>
    <property type="project" value="EnsemblFungi"/>
</dbReference>
<keyword evidence="7 9" id="KW-0234">DNA repair</keyword>
<accession>G0WBB0</accession>
<dbReference type="AlphaFoldDB" id="G0WBB0"/>
<feature type="domain" description="Transcription factor Tfb2 C-terminal" evidence="11">
    <location>
        <begin position="446"/>
        <end position="513"/>
    </location>
</feature>
<comment type="subcellular location">
    <subcellularLocation>
        <location evidence="2 9">Nucleus</location>
    </subcellularLocation>
</comment>
<evidence type="ECO:0000256" key="1">
    <source>
        <dbReference type="ARBA" id="ARBA00002817"/>
    </source>
</evidence>
<dbReference type="Proteomes" id="UP000000689">
    <property type="component" value="Chromosome 5"/>
</dbReference>
<evidence type="ECO:0000256" key="8">
    <source>
        <dbReference type="ARBA" id="ARBA00023242"/>
    </source>
</evidence>
<dbReference type="KEGG" id="ndi:NDAI_0E02130"/>
<evidence type="ECO:0000256" key="7">
    <source>
        <dbReference type="ARBA" id="ARBA00023204"/>
    </source>
</evidence>
<dbReference type="eggNOG" id="KOG3471">
    <property type="taxonomic scope" value="Eukaryota"/>
</dbReference>
<dbReference type="InterPro" id="IPR040662">
    <property type="entry name" value="Tfb2_C"/>
</dbReference>
<evidence type="ECO:0000313" key="12">
    <source>
        <dbReference type="EMBL" id="CCD25030.1"/>
    </source>
</evidence>
<protein>
    <recommendedName>
        <fullName evidence="9">RNA polymerase II transcription factor B subunit 2</fullName>
    </recommendedName>
</protein>
<dbReference type="Pfam" id="PF18307">
    <property type="entry name" value="Tfb2_C"/>
    <property type="match status" value="1"/>
</dbReference>
<keyword evidence="6 9" id="KW-0804">Transcription</keyword>
<dbReference type="GO" id="GO:0001671">
    <property type="term" value="F:ATPase activator activity"/>
    <property type="evidence" value="ECO:0007669"/>
    <property type="project" value="InterPro"/>
</dbReference>
<evidence type="ECO:0000256" key="9">
    <source>
        <dbReference type="RuleBase" id="RU364024"/>
    </source>
</evidence>
<dbReference type="STRING" id="1071378.G0WBB0"/>
<dbReference type="Gene3D" id="3.30.70.2610">
    <property type="match status" value="1"/>
</dbReference>
<gene>
    <name evidence="12" type="primary">NDAI0E02130</name>
    <name evidence="12" type="ordered locus">NDAI_0E02130</name>
</gene>
<feature type="compositionally biased region" description="Polar residues" evidence="10">
    <location>
        <begin position="303"/>
        <end position="312"/>
    </location>
</feature>
<dbReference type="NCBIfam" id="TIGR00625">
    <property type="entry name" value="tfb2"/>
    <property type="match status" value="1"/>
</dbReference>
<dbReference type="OMA" id="KGFIIIE"/>
<dbReference type="GO" id="GO:0005675">
    <property type="term" value="C:transcription factor TFIIH holo complex"/>
    <property type="evidence" value="ECO:0007669"/>
    <property type="project" value="EnsemblFungi"/>
</dbReference>
<feature type="region of interest" description="Disordered" evidence="10">
    <location>
        <begin position="303"/>
        <end position="323"/>
    </location>
</feature>